<gene>
    <name evidence="2" type="ORF">ACHFJ0_12500</name>
</gene>
<dbReference type="RefSeq" id="WP_395134260.1">
    <property type="nucleotide sequence ID" value="NZ_JBIMPR010000009.1"/>
</dbReference>
<proteinExistence type="predicted"/>
<accession>A0ABW7LMT0</accession>
<dbReference type="Proteomes" id="UP001609376">
    <property type="component" value="Unassembled WGS sequence"/>
</dbReference>
<dbReference type="CDD" id="cd02199">
    <property type="entry name" value="YjgF_YER057c_UK114_like_1"/>
    <property type="match status" value="1"/>
</dbReference>
<comment type="caution">
    <text evidence="2">The sequence shown here is derived from an EMBL/GenBank/DDBJ whole genome shotgun (WGS) entry which is preliminary data.</text>
</comment>
<name>A0ABW7LMT0_9RHOB</name>
<evidence type="ECO:0000313" key="3">
    <source>
        <dbReference type="Proteomes" id="UP001609376"/>
    </source>
</evidence>
<dbReference type="InterPro" id="IPR035959">
    <property type="entry name" value="RutC-like_sf"/>
</dbReference>
<dbReference type="SUPFAM" id="SSF55298">
    <property type="entry name" value="YjgF-like"/>
    <property type="match status" value="1"/>
</dbReference>
<sequence>MSIETRLAELGITLPDAPAPAANYVPFVISGNMLFVSGQISAQKGRLGDDLAVEAGAEAARTCGLALLAQARAALGSLDRVKRVVKLGGFVNSTPEFTDQPEVINGCSNLMVEVFGDRGRHARAAVSAPALPRGVAVEVEAIFEIA</sequence>
<dbReference type="EMBL" id="JBIMPR010000009">
    <property type="protein sequence ID" value="MFH5775064.1"/>
    <property type="molecule type" value="Genomic_DNA"/>
</dbReference>
<feature type="domain" description="Endoribonuclease L-PSP/chorismate mutase-like" evidence="1">
    <location>
        <begin position="4"/>
        <end position="133"/>
    </location>
</feature>
<evidence type="ECO:0000313" key="2">
    <source>
        <dbReference type="EMBL" id="MFH5775064.1"/>
    </source>
</evidence>
<dbReference type="InterPro" id="IPR013813">
    <property type="entry name" value="Endoribo_LPSP/chorism_mut-like"/>
</dbReference>
<dbReference type="Gene3D" id="3.30.1330.40">
    <property type="entry name" value="RutC-like"/>
    <property type="match status" value="1"/>
</dbReference>
<evidence type="ECO:0000259" key="1">
    <source>
        <dbReference type="Pfam" id="PF14588"/>
    </source>
</evidence>
<organism evidence="2 3">
    <name type="scientific">Paracoccus broussonetiae subsp. drimophilus</name>
    <dbReference type="NCBI Taxonomy" id="3373869"/>
    <lineage>
        <taxon>Bacteria</taxon>
        <taxon>Pseudomonadati</taxon>
        <taxon>Pseudomonadota</taxon>
        <taxon>Alphaproteobacteria</taxon>
        <taxon>Rhodobacterales</taxon>
        <taxon>Paracoccaceae</taxon>
        <taxon>Paracoccus</taxon>
        <taxon>Paracoccus broussonetiae</taxon>
    </lineage>
</organism>
<dbReference type="PANTHER" id="PTHR43760:SF1">
    <property type="entry name" value="ENDORIBONUCLEASE L-PSP_CHORISMATE MUTASE-LIKE DOMAIN-CONTAINING PROTEIN"/>
    <property type="match status" value="1"/>
</dbReference>
<reference evidence="2 3" key="1">
    <citation type="submission" date="2024-10" db="EMBL/GenBank/DDBJ databases">
        <title>Paracoccus drimophilus sp. nov., a novel bacterium from corn roots in Hunan.</title>
        <authorList>
            <person name="Li X."/>
        </authorList>
    </citation>
    <scope>NUCLEOTIDE SEQUENCE [LARGE SCALE GENOMIC DNA]</scope>
    <source>
        <strain evidence="2 3">NGMCC 1.201697</strain>
    </source>
</reference>
<dbReference type="Pfam" id="PF14588">
    <property type="entry name" value="YjgF_endoribonc"/>
    <property type="match status" value="1"/>
</dbReference>
<dbReference type="PANTHER" id="PTHR43760">
    <property type="entry name" value="ENDORIBONUCLEASE-RELATED"/>
    <property type="match status" value="1"/>
</dbReference>
<keyword evidence="3" id="KW-1185">Reference proteome</keyword>
<protein>
    <submittedName>
        <fullName evidence="2">RidA family protein</fullName>
    </submittedName>
</protein>